<dbReference type="OrthoDB" id="9792285at2"/>
<dbReference type="PROSITE" id="PS51125">
    <property type="entry name" value="NHL"/>
    <property type="match status" value="2"/>
</dbReference>
<evidence type="ECO:0000256" key="4">
    <source>
        <dbReference type="PROSITE-ProRule" id="PRU00504"/>
    </source>
</evidence>
<keyword evidence="2" id="KW-0677">Repeat</keyword>
<evidence type="ECO:0000256" key="1">
    <source>
        <dbReference type="ARBA" id="ARBA00022729"/>
    </source>
</evidence>
<feature type="repeat" description="NHL" evidence="4">
    <location>
        <begin position="110"/>
        <end position="154"/>
    </location>
</feature>
<dbReference type="Proteomes" id="UP000282957">
    <property type="component" value="Unassembled WGS sequence"/>
</dbReference>
<dbReference type="InterPro" id="IPR001258">
    <property type="entry name" value="NHL_repeat"/>
</dbReference>
<feature type="repeat" description="NHL" evidence="4">
    <location>
        <begin position="162"/>
        <end position="201"/>
    </location>
</feature>
<evidence type="ECO:0000313" key="5">
    <source>
        <dbReference type="EMBL" id="RVT99482.1"/>
    </source>
</evidence>
<organism evidence="5 6">
    <name type="scientific">Rhodovarius crocodyli</name>
    <dbReference type="NCBI Taxonomy" id="1979269"/>
    <lineage>
        <taxon>Bacteria</taxon>
        <taxon>Pseudomonadati</taxon>
        <taxon>Pseudomonadota</taxon>
        <taxon>Alphaproteobacteria</taxon>
        <taxon>Acetobacterales</taxon>
        <taxon>Roseomonadaceae</taxon>
        <taxon>Rhodovarius</taxon>
    </lineage>
</organism>
<dbReference type="SUPFAM" id="SSF101898">
    <property type="entry name" value="NHL repeat"/>
    <property type="match status" value="1"/>
</dbReference>
<comment type="caution">
    <text evidence="5">The sequence shown here is derived from an EMBL/GenBank/DDBJ whole genome shotgun (WGS) entry which is preliminary data.</text>
</comment>
<dbReference type="Gene3D" id="2.120.10.30">
    <property type="entry name" value="TolB, C-terminal domain"/>
    <property type="match status" value="1"/>
</dbReference>
<dbReference type="RefSeq" id="WP_127786376.1">
    <property type="nucleotide sequence ID" value="NZ_SACL01000001.1"/>
</dbReference>
<dbReference type="PANTHER" id="PTHR10680">
    <property type="entry name" value="PEPTIDYL-GLYCINE ALPHA-AMIDATING MONOOXYGENASE"/>
    <property type="match status" value="1"/>
</dbReference>
<gene>
    <name evidence="5" type="ORF">EOD42_05185</name>
</gene>
<dbReference type="EMBL" id="SACL01000001">
    <property type="protein sequence ID" value="RVT99482.1"/>
    <property type="molecule type" value="Genomic_DNA"/>
</dbReference>
<dbReference type="Pfam" id="PF01436">
    <property type="entry name" value="NHL"/>
    <property type="match status" value="1"/>
</dbReference>
<name>A0A437MPB1_9PROT</name>
<dbReference type="AlphaFoldDB" id="A0A437MPB1"/>
<accession>A0A437MPB1</accession>
<dbReference type="InterPro" id="IPR011042">
    <property type="entry name" value="6-blade_b-propeller_TolB-like"/>
</dbReference>
<keyword evidence="3" id="KW-0325">Glycoprotein</keyword>
<dbReference type="PANTHER" id="PTHR10680:SF14">
    <property type="entry name" value="PEPTIDYL-GLYCINE ALPHA-AMIDATING MONOOXYGENASE"/>
    <property type="match status" value="1"/>
</dbReference>
<proteinExistence type="predicted"/>
<reference evidence="5 6" key="1">
    <citation type="submission" date="2019-01" db="EMBL/GenBank/DDBJ databases">
        <authorList>
            <person name="Chen W.-M."/>
        </authorList>
    </citation>
    <scope>NUCLEOTIDE SEQUENCE [LARGE SCALE GENOMIC DNA]</scope>
    <source>
        <strain evidence="5 6">CCP-6</strain>
    </source>
</reference>
<protein>
    <submittedName>
        <fullName evidence="5">Peptidase</fullName>
    </submittedName>
</protein>
<evidence type="ECO:0000313" key="6">
    <source>
        <dbReference type="Proteomes" id="UP000282957"/>
    </source>
</evidence>
<keyword evidence="1" id="KW-0732">Signal</keyword>
<evidence type="ECO:0000256" key="2">
    <source>
        <dbReference type="ARBA" id="ARBA00022737"/>
    </source>
</evidence>
<sequence length="283" mass="30846">MTRHTLFITLGHQRYEIQRDWGDTAGPGGISDVACDKDGRIFVLLRADAYKDPEGPAVIVLSPDGRREGEFGHKEVADGHMLGVSPDGIVHVVDRDAHQIIAFDRHGREQGRIGRRHYAGEPFNSPCDVGFAPNGDIYVADGYAGHKVHVFSSGGTPIRWWGESGTGNGQFIAPHAVWVLADGRVAVADRDNNRVQIFSPDGAWLHSITDVFKPMDIWGDANGNLLISDQVPRLSLYTPEGVLLGRGRAVLNGAHGICITPDGVILTAELNPRRMSRLVPLKK</sequence>
<evidence type="ECO:0000256" key="3">
    <source>
        <dbReference type="ARBA" id="ARBA00023180"/>
    </source>
</evidence>
<keyword evidence="6" id="KW-1185">Reference proteome</keyword>